<keyword evidence="3" id="KW-1185">Reference proteome</keyword>
<proteinExistence type="predicted"/>
<protein>
    <recommendedName>
        <fullName evidence="1">TniQ domain-containing protein</fullName>
    </recommendedName>
</protein>
<organism evidence="2 3">
    <name type="scientific">Catenulispora subtropica</name>
    <dbReference type="NCBI Taxonomy" id="450798"/>
    <lineage>
        <taxon>Bacteria</taxon>
        <taxon>Bacillati</taxon>
        <taxon>Actinomycetota</taxon>
        <taxon>Actinomycetes</taxon>
        <taxon>Catenulisporales</taxon>
        <taxon>Catenulisporaceae</taxon>
        <taxon>Catenulispora</taxon>
    </lineage>
</organism>
<dbReference type="Pfam" id="PF06527">
    <property type="entry name" value="TniQ"/>
    <property type="match status" value="1"/>
</dbReference>
<sequence>MRPGAADAQVRAPIRRLAMVPEPLPGEVFHSWFFRLAEHHRTSATVMAEQLGLPPFTVHRYTIGDEFVDLTTGGYAVENLRDATGLRAQALAAMLLAPVGSRVVKVGWKDRTERAPWIWRTDTASVCPRCLVDPEAAWQVSWHLLPTVACPKHRIYLHGWCPDCRSPISIGTTTAYRRQCNGPFGPKGRIVGAKACRRPLAQLREIPVRRDRILQLQQELTSRLSAQVPGEDLQDRKEFWNLYELLFRLVICLGTPDMLPLATTDAEIWWAFHEFCELRDVVALTAGRNAKVIHDDLASFQPGPRLSAAAMLAIDELSHGRGLADAIRTFMNLRRYDEWADILWSVFSDMRPTFAIGQRILQIAGSKPRRSYDSPPYAKERLEDFDLPPAALLLAGEGLL</sequence>
<dbReference type="Proteomes" id="UP001499854">
    <property type="component" value="Unassembled WGS sequence"/>
</dbReference>
<feature type="domain" description="TniQ" evidence="1">
    <location>
        <begin position="19"/>
        <end position="157"/>
    </location>
</feature>
<gene>
    <name evidence="2" type="ORF">GCM10009838_25810</name>
</gene>
<accession>A0ABP5CP45</accession>
<reference evidence="3" key="1">
    <citation type="journal article" date="2019" name="Int. J. Syst. Evol. Microbiol.">
        <title>The Global Catalogue of Microorganisms (GCM) 10K type strain sequencing project: providing services to taxonomists for standard genome sequencing and annotation.</title>
        <authorList>
            <consortium name="The Broad Institute Genomics Platform"/>
            <consortium name="The Broad Institute Genome Sequencing Center for Infectious Disease"/>
            <person name="Wu L."/>
            <person name="Ma J."/>
        </authorList>
    </citation>
    <scope>NUCLEOTIDE SEQUENCE [LARGE SCALE GENOMIC DNA]</scope>
    <source>
        <strain evidence="3">JCM 16013</strain>
    </source>
</reference>
<dbReference type="EMBL" id="BAAAQM010000012">
    <property type="protein sequence ID" value="GAA1966794.1"/>
    <property type="molecule type" value="Genomic_DNA"/>
</dbReference>
<name>A0ABP5CP45_9ACTN</name>
<comment type="caution">
    <text evidence="2">The sequence shown here is derived from an EMBL/GenBank/DDBJ whole genome shotgun (WGS) entry which is preliminary data.</text>
</comment>
<evidence type="ECO:0000313" key="2">
    <source>
        <dbReference type="EMBL" id="GAA1966794.1"/>
    </source>
</evidence>
<evidence type="ECO:0000259" key="1">
    <source>
        <dbReference type="Pfam" id="PF06527"/>
    </source>
</evidence>
<dbReference type="InterPro" id="IPR009492">
    <property type="entry name" value="TniQ"/>
</dbReference>
<evidence type="ECO:0000313" key="3">
    <source>
        <dbReference type="Proteomes" id="UP001499854"/>
    </source>
</evidence>